<keyword evidence="2" id="KW-1185">Reference proteome</keyword>
<accession>A0AAV1Z3U8</accession>
<gene>
    <name evidence="1" type="ORF">LARSCL_LOCUS2941</name>
</gene>
<evidence type="ECO:0000313" key="2">
    <source>
        <dbReference type="Proteomes" id="UP001497382"/>
    </source>
</evidence>
<reference evidence="1 2" key="1">
    <citation type="submission" date="2024-04" db="EMBL/GenBank/DDBJ databases">
        <authorList>
            <person name="Rising A."/>
            <person name="Reimegard J."/>
            <person name="Sonavane S."/>
            <person name="Akerstrom W."/>
            <person name="Nylinder S."/>
            <person name="Hedman E."/>
            <person name="Kallberg Y."/>
        </authorList>
    </citation>
    <scope>NUCLEOTIDE SEQUENCE [LARGE SCALE GENOMIC DNA]</scope>
</reference>
<organism evidence="1 2">
    <name type="scientific">Larinioides sclopetarius</name>
    <dbReference type="NCBI Taxonomy" id="280406"/>
    <lineage>
        <taxon>Eukaryota</taxon>
        <taxon>Metazoa</taxon>
        <taxon>Ecdysozoa</taxon>
        <taxon>Arthropoda</taxon>
        <taxon>Chelicerata</taxon>
        <taxon>Arachnida</taxon>
        <taxon>Araneae</taxon>
        <taxon>Araneomorphae</taxon>
        <taxon>Entelegynae</taxon>
        <taxon>Araneoidea</taxon>
        <taxon>Araneidae</taxon>
        <taxon>Larinioides</taxon>
    </lineage>
</organism>
<dbReference type="Proteomes" id="UP001497382">
    <property type="component" value="Unassembled WGS sequence"/>
</dbReference>
<name>A0AAV1Z3U8_9ARAC</name>
<dbReference type="AlphaFoldDB" id="A0AAV1Z3U8"/>
<comment type="caution">
    <text evidence="1">The sequence shown here is derived from an EMBL/GenBank/DDBJ whole genome shotgun (WGS) entry which is preliminary data.</text>
</comment>
<proteinExistence type="predicted"/>
<protein>
    <submittedName>
        <fullName evidence="1">Uncharacterized protein</fullName>
    </submittedName>
</protein>
<sequence length="43" mass="4884">MDDKLIINVGGFTTSHVELTPQILDHHVVSSRQTWRARILLGK</sequence>
<dbReference type="EMBL" id="CAXIEN010000022">
    <property type="protein sequence ID" value="CAL1266149.1"/>
    <property type="molecule type" value="Genomic_DNA"/>
</dbReference>
<evidence type="ECO:0000313" key="1">
    <source>
        <dbReference type="EMBL" id="CAL1266149.1"/>
    </source>
</evidence>